<dbReference type="EMBL" id="BMAO01017006">
    <property type="protein sequence ID" value="GFR12681.1"/>
    <property type="molecule type" value="Genomic_DNA"/>
</dbReference>
<keyword evidence="4" id="KW-1185">Reference proteome</keyword>
<evidence type="ECO:0000256" key="1">
    <source>
        <dbReference type="SAM" id="MobiDB-lite"/>
    </source>
</evidence>
<organism evidence="3 4">
    <name type="scientific">Trichonephila clavata</name>
    <name type="common">Joro spider</name>
    <name type="synonym">Nephila clavata</name>
    <dbReference type="NCBI Taxonomy" id="2740835"/>
    <lineage>
        <taxon>Eukaryota</taxon>
        <taxon>Metazoa</taxon>
        <taxon>Ecdysozoa</taxon>
        <taxon>Arthropoda</taxon>
        <taxon>Chelicerata</taxon>
        <taxon>Arachnida</taxon>
        <taxon>Araneae</taxon>
        <taxon>Araneomorphae</taxon>
        <taxon>Entelegynae</taxon>
        <taxon>Araneoidea</taxon>
        <taxon>Nephilidae</taxon>
        <taxon>Trichonephila</taxon>
    </lineage>
</organism>
<dbReference type="InterPro" id="IPR005312">
    <property type="entry name" value="DUF1759"/>
</dbReference>
<dbReference type="Pfam" id="PF18701">
    <property type="entry name" value="DUF5641"/>
    <property type="match status" value="1"/>
</dbReference>
<protein>
    <submittedName>
        <fullName evidence="3">Integrase core domain protein</fullName>
    </submittedName>
</protein>
<dbReference type="PANTHER" id="PTHR47331">
    <property type="entry name" value="PHD-TYPE DOMAIN-CONTAINING PROTEIN"/>
    <property type="match status" value="1"/>
</dbReference>
<feature type="compositionally biased region" description="Polar residues" evidence="1">
    <location>
        <begin position="323"/>
        <end position="339"/>
    </location>
</feature>
<feature type="domain" description="DUF5641" evidence="2">
    <location>
        <begin position="1251"/>
        <end position="1341"/>
    </location>
</feature>
<dbReference type="Pfam" id="PF05380">
    <property type="entry name" value="Peptidase_A17"/>
    <property type="match status" value="1"/>
</dbReference>
<accession>A0A8X6JMN0</accession>
<evidence type="ECO:0000313" key="3">
    <source>
        <dbReference type="EMBL" id="GFR12681.1"/>
    </source>
</evidence>
<dbReference type="Pfam" id="PF03564">
    <property type="entry name" value="DUF1759"/>
    <property type="match status" value="1"/>
</dbReference>
<proteinExistence type="predicted"/>
<dbReference type="InterPro" id="IPR040676">
    <property type="entry name" value="DUF5641"/>
</dbReference>
<feature type="region of interest" description="Disordered" evidence="1">
    <location>
        <begin position="310"/>
        <end position="341"/>
    </location>
</feature>
<dbReference type="OrthoDB" id="6437008at2759"/>
<reference evidence="3" key="1">
    <citation type="submission" date="2020-07" db="EMBL/GenBank/DDBJ databases">
        <title>Multicomponent nature underlies the extraordinary mechanical properties of spider dragline silk.</title>
        <authorList>
            <person name="Kono N."/>
            <person name="Nakamura H."/>
            <person name="Mori M."/>
            <person name="Yoshida Y."/>
            <person name="Ohtoshi R."/>
            <person name="Malay A.D."/>
            <person name="Moran D.A.P."/>
            <person name="Tomita M."/>
            <person name="Numata K."/>
            <person name="Arakawa K."/>
        </authorList>
    </citation>
    <scope>NUCLEOTIDE SEQUENCE</scope>
</reference>
<sequence length="1365" mass="156614">MDKNCLIQRKVLRSAVTKTISELDNCIAANDFPAASLAFTKLEEKTKRLFENDELVITYLSSHPDPDTIVENELEQNETYRDNFISAKVRFQEFSKIYEQKTQQLDISPSMDRLSINLPKLQLIDFDGNPKNWFSFWSMFQKIDEDPKIEDDVKFAYLMQTTKGKAFDFVQSYHVSKGEYKTVIKNLKTRFADDKMLIELYVRELLKLILNQSHNMSFTDLVDELDTYLRCLENLGVTKEKYACMLYPLVEASIPEQILIAWERERNSISRNSTANTHDLDLLIQFLRSEVVSAERLRIAKAFCAGEKDKNKTSRQKTDPSRDLSSVTPVPTASSFVTQTKRERRESNIFCLFCSKKTHRSSDCFTAQKMPFQERKEKVLKMKACLSCLRINCRADRCGMSVRCIVCSKKHFPILCPNLCRENENSFSSPSKTEINSVTSNSSSGSTDVLLQTLRIRVSGPLKTKIVPCLCDSASQRSYINRDLAEFLDLKVDHPEFLKHSLFGGIETEKIKHFAFKCELQEIRGNFSREAILLDKEVICGTIPKISKSDAECFTKNGIYLSDCEKNDSAISVLLGAYYLGKILTGFINQQPNGLTAVQTYLGWVAMGKSLSYTTCSNHAMPVISLLNGSKICDLWSLDILGIRDPVENKTRKDIDDDTVSFFEKTVKFNQGRYEVNLPWVEGHPKLLDLQFQSEKRLNTMTSKLISTGKFDSYDKILKEWEQLGIIEPVPINIKGVNLSQQKCRFFYVDNVVASVQNEIELQRFQTIACQVMSRAGFELTGWVSSAEQQNQEKTKCSVLGLLWEPNTDLLTCDLRNISTEINDTCFKRQLLSISQKIFDPIGFTAPVTLIPKLLMQKAWKNYKLTWDQKLPSEIVEEFKNWLASLEFLKLVQIPRYFGGLVDESTTTLHMFSDASRKVFAACVFLRIECDNKVKIKLVQAKSRVAPLKKDPITKTKNEMSIPKLELLAAVIGTRLVQSVKTSLNIHSIQTFYWTDSKVVLCWIKNSGTWKTFVRNRIKEIHSSSSKEDWYYVPSQMNAADIASRGCNAQTLFSLCWWEGPIWLKNRSSWPDTKDSDFKDALELATEERKPTVTTNLSLNDSDSNFFEWTKRVSKFSSIVRTLAYVKRFLSNAKSVANRQKDSLLKGKLSEKELSKSELEILLFIQKENFGKNRRLIPPNFVVYLDSDGLLRVETKLFSTDTGDYFRRPILLPDKHELVLRLIEETHRIHNHAGIQALDLDLNDMQNLRKRAKHLHAVKHKLKTRFQKEYISLLKQTSNKVQTPLSVGDIVLISLDNKKRVDWPLAKIVEIYKGRDGVSRVARLKTQSGELIRPIQRLCRLETSGKIAEIMREPITTRRGRTIKS</sequence>
<evidence type="ECO:0000259" key="2">
    <source>
        <dbReference type="Pfam" id="PF18701"/>
    </source>
</evidence>
<comment type="caution">
    <text evidence="3">The sequence shown here is derived from an EMBL/GenBank/DDBJ whole genome shotgun (WGS) entry which is preliminary data.</text>
</comment>
<feature type="compositionally biased region" description="Basic and acidic residues" evidence="1">
    <location>
        <begin position="310"/>
        <end position="322"/>
    </location>
</feature>
<gene>
    <name evidence="3" type="primary">RF55_13069</name>
    <name evidence="3" type="ORF">TNCT_152781</name>
</gene>
<dbReference type="InterPro" id="IPR008042">
    <property type="entry name" value="Retrotrans_Pao"/>
</dbReference>
<name>A0A8X6JMN0_TRICU</name>
<dbReference type="Proteomes" id="UP000887116">
    <property type="component" value="Unassembled WGS sequence"/>
</dbReference>
<evidence type="ECO:0000313" key="4">
    <source>
        <dbReference type="Proteomes" id="UP000887116"/>
    </source>
</evidence>
<dbReference type="PANTHER" id="PTHR47331:SF4">
    <property type="entry name" value="PEPTIDASE S1 DOMAIN-CONTAINING PROTEIN"/>
    <property type="match status" value="1"/>
</dbReference>